<reference evidence="2 3" key="1">
    <citation type="submission" date="2020-06" db="EMBL/GenBank/DDBJ databases">
        <title>High-quality draft genome of sulfate reducer Desulfobacter latus type strain AcrS2 isolated from marine sediment.</title>
        <authorList>
            <person name="Hoppe M."/>
            <person name="Larsen C.K."/>
            <person name="Marshall I.P.G."/>
            <person name="Schramm A."/>
            <person name="Marietou A.G."/>
        </authorList>
    </citation>
    <scope>NUCLEOTIDE SEQUENCE [LARGE SCALE GENOMIC DNA]</scope>
    <source>
        <strain evidence="2 3">AcRS2</strain>
    </source>
</reference>
<accession>A0A850SWE5</accession>
<dbReference type="RefSeq" id="WP_178367112.1">
    <property type="nucleotide sequence ID" value="NZ_JACADJ010000041.1"/>
</dbReference>
<dbReference type="InterPro" id="IPR027417">
    <property type="entry name" value="P-loop_NTPase"/>
</dbReference>
<dbReference type="InterPro" id="IPR052026">
    <property type="entry name" value="ExeA_AAA_ATPase_DNA-bind"/>
</dbReference>
<dbReference type="PANTHER" id="PTHR35894:SF1">
    <property type="entry name" value="PHOSPHORIBULOKINASE _ URIDINE KINASE FAMILY"/>
    <property type="match status" value="1"/>
</dbReference>
<evidence type="ECO:0000313" key="2">
    <source>
        <dbReference type="EMBL" id="NWH05654.1"/>
    </source>
</evidence>
<gene>
    <name evidence="2" type="ORF">HXW94_11765</name>
</gene>
<dbReference type="InterPro" id="IPR003593">
    <property type="entry name" value="AAA+_ATPase"/>
</dbReference>
<sequence length="594" mass="66083">MYNTFFNLREKPFQLVPNPDFLFLGKSHEDALAHLTYAVSQGDGFVKITGEVGTGKTTLCRVFLEKLGPDTEAAFIFNSKVNATQLLKMTLRELGIAGTAEDPADLTHDLNRFLLEKKAAGKSVILLVDEAQNLEKETLEQLRMLSNLETTRSKLLQIILVGQPELRDLLDAHELRQLRQRINLSCHIRPLDYKETLDYIAHRISVASNRPQHLFTPPALKRIYAFSKGVPRLINIICDRSLLVAYSFQKKKVTAGHVGTAIRELDSVTPRKQIPQIIKKKTALTASLATLFVLAAVYAVYIKMEAPSTAPLPSPAAKAMFPVDIPPSLTILEKTPATTPDTRQTPSSDILAAPRKAHETSHPKLSSQLEDVQNVLWEIQQSATRKETFRCLATLWGKPQPDNMDQLNNRIVPNDSFFKIAASQSGLKLLSLETDIRKALTLDLPALFEFKLPGQQKKGVVGIERVTAENQCIMFTAEARKKYKIPMQALIPFFKDKMYIAWEDGLGDERIISPAASEDAIIALKFLLLEIGLDVADFSPVYDQYVMDAVKAIQQDAGLTVDGITGPETRIVLLRKTRGNGIPRLSAPFNADPP</sequence>
<dbReference type="InterPro" id="IPR002477">
    <property type="entry name" value="Peptidoglycan-bd-like"/>
</dbReference>
<dbReference type="SUPFAM" id="SSF52540">
    <property type="entry name" value="P-loop containing nucleoside triphosphate hydrolases"/>
    <property type="match status" value="1"/>
</dbReference>
<evidence type="ECO:0000313" key="3">
    <source>
        <dbReference type="Proteomes" id="UP000553343"/>
    </source>
</evidence>
<keyword evidence="3" id="KW-1185">Reference proteome</keyword>
<organism evidence="2 3">
    <name type="scientific">Desulfobacter latus</name>
    <dbReference type="NCBI Taxonomy" id="2292"/>
    <lineage>
        <taxon>Bacteria</taxon>
        <taxon>Pseudomonadati</taxon>
        <taxon>Thermodesulfobacteriota</taxon>
        <taxon>Desulfobacteria</taxon>
        <taxon>Desulfobacterales</taxon>
        <taxon>Desulfobacteraceae</taxon>
        <taxon>Desulfobacter</taxon>
    </lineage>
</organism>
<dbReference type="CDD" id="cd00009">
    <property type="entry name" value="AAA"/>
    <property type="match status" value="1"/>
</dbReference>
<dbReference type="InterPro" id="IPR036365">
    <property type="entry name" value="PGBD-like_sf"/>
</dbReference>
<dbReference type="PANTHER" id="PTHR35894">
    <property type="entry name" value="GENERAL SECRETION PATHWAY PROTEIN A-RELATED"/>
    <property type="match status" value="1"/>
</dbReference>
<evidence type="ECO:0000259" key="1">
    <source>
        <dbReference type="SMART" id="SM00382"/>
    </source>
</evidence>
<dbReference type="Proteomes" id="UP000553343">
    <property type="component" value="Unassembled WGS sequence"/>
</dbReference>
<dbReference type="Gene3D" id="1.10.101.10">
    <property type="entry name" value="PGBD-like superfamily/PGBD"/>
    <property type="match status" value="1"/>
</dbReference>
<dbReference type="AlphaFoldDB" id="A0A850SWE5"/>
<dbReference type="SMART" id="SM00382">
    <property type="entry name" value="AAA"/>
    <property type="match status" value="1"/>
</dbReference>
<dbReference type="EMBL" id="JACADJ010000041">
    <property type="protein sequence ID" value="NWH05654.1"/>
    <property type="molecule type" value="Genomic_DNA"/>
</dbReference>
<dbReference type="InterPro" id="IPR036366">
    <property type="entry name" value="PGBDSf"/>
</dbReference>
<dbReference type="SUPFAM" id="SSF47090">
    <property type="entry name" value="PGBD-like"/>
    <property type="match status" value="1"/>
</dbReference>
<dbReference type="Pfam" id="PF01471">
    <property type="entry name" value="PG_binding_1"/>
    <property type="match status" value="1"/>
</dbReference>
<dbReference type="Gene3D" id="3.90.70.10">
    <property type="entry name" value="Cysteine proteinases"/>
    <property type="match status" value="1"/>
</dbReference>
<dbReference type="InterPro" id="IPR049945">
    <property type="entry name" value="AAA_22"/>
</dbReference>
<feature type="domain" description="AAA+ ATPase" evidence="1">
    <location>
        <begin position="42"/>
        <end position="185"/>
    </location>
</feature>
<dbReference type="Gene3D" id="3.40.50.300">
    <property type="entry name" value="P-loop containing nucleotide triphosphate hydrolases"/>
    <property type="match status" value="1"/>
</dbReference>
<comment type="caution">
    <text evidence="2">The sequence shown here is derived from an EMBL/GenBank/DDBJ whole genome shotgun (WGS) entry which is preliminary data.</text>
</comment>
<dbReference type="Pfam" id="PF13401">
    <property type="entry name" value="AAA_22"/>
    <property type="match status" value="1"/>
</dbReference>
<dbReference type="GO" id="GO:0016887">
    <property type="term" value="F:ATP hydrolysis activity"/>
    <property type="evidence" value="ECO:0007669"/>
    <property type="project" value="InterPro"/>
</dbReference>
<proteinExistence type="predicted"/>
<protein>
    <submittedName>
        <fullName evidence="2">AAA family ATPase</fullName>
    </submittedName>
</protein>
<name>A0A850SWE5_9BACT</name>